<dbReference type="Proteomes" id="UP001163321">
    <property type="component" value="Chromosome 8"/>
</dbReference>
<protein>
    <submittedName>
        <fullName evidence="1">Uncharacterized protein</fullName>
    </submittedName>
</protein>
<keyword evidence="2" id="KW-1185">Reference proteome</keyword>
<comment type="caution">
    <text evidence="1">The sequence shown here is derived from an EMBL/GenBank/DDBJ whole genome shotgun (WGS) entry which is preliminary data.</text>
</comment>
<gene>
    <name evidence="1" type="ORF">PsorP6_004639</name>
</gene>
<evidence type="ECO:0000313" key="1">
    <source>
        <dbReference type="EMBL" id="KAI9906648.1"/>
    </source>
</evidence>
<evidence type="ECO:0000313" key="2">
    <source>
        <dbReference type="Proteomes" id="UP001163321"/>
    </source>
</evidence>
<reference evidence="1 2" key="1">
    <citation type="journal article" date="2022" name="bioRxiv">
        <title>The genome of the oomycete Peronosclerospora sorghi, a cosmopolitan pathogen of maize and sorghum, is inflated with dispersed pseudogenes.</title>
        <authorList>
            <person name="Fletcher K."/>
            <person name="Martin F."/>
            <person name="Isakeit T."/>
            <person name="Cavanaugh K."/>
            <person name="Magill C."/>
            <person name="Michelmore R."/>
        </authorList>
    </citation>
    <scope>NUCLEOTIDE SEQUENCE [LARGE SCALE GENOMIC DNA]</scope>
    <source>
        <strain evidence="1">P6</strain>
    </source>
</reference>
<organism evidence="1 2">
    <name type="scientific">Peronosclerospora sorghi</name>
    <dbReference type="NCBI Taxonomy" id="230839"/>
    <lineage>
        <taxon>Eukaryota</taxon>
        <taxon>Sar</taxon>
        <taxon>Stramenopiles</taxon>
        <taxon>Oomycota</taxon>
        <taxon>Peronosporomycetes</taxon>
        <taxon>Peronosporales</taxon>
        <taxon>Peronosporaceae</taxon>
        <taxon>Peronosclerospora</taxon>
    </lineage>
</organism>
<proteinExistence type="predicted"/>
<dbReference type="EMBL" id="CM047587">
    <property type="protein sequence ID" value="KAI9906648.1"/>
    <property type="molecule type" value="Genomic_DNA"/>
</dbReference>
<name>A0ACC0VLQ1_9STRA</name>
<sequence length="81" mass="9054">MTLETGMCFTCSNTMSTFERIRELCPSTAAIIESIDNHHDPSFLLGARTTYTRKEAPRTNEQKTSMSSAASSSRRQMSTSR</sequence>
<accession>A0ACC0VLQ1</accession>